<dbReference type="EMBL" id="FQXZ01000014">
    <property type="protein sequence ID" value="SHI06382.1"/>
    <property type="molecule type" value="Genomic_DNA"/>
</dbReference>
<dbReference type="AlphaFoldDB" id="A0A1M5Y2Z6"/>
<dbReference type="InterPro" id="IPR023393">
    <property type="entry name" value="START-like_dom_sf"/>
</dbReference>
<protein>
    <recommendedName>
        <fullName evidence="3">Polyketide cyclase / dehydrase and lipid transport</fullName>
    </recommendedName>
</protein>
<gene>
    <name evidence="1" type="ORF">VA7868_01460</name>
</gene>
<accession>A0A1M5Y2Z6</accession>
<proteinExistence type="predicted"/>
<dbReference type="STRING" id="1216006.VA7868_01460"/>
<evidence type="ECO:0000313" key="1">
    <source>
        <dbReference type="EMBL" id="SHI06382.1"/>
    </source>
</evidence>
<name>A0A1M5Y2Z6_9VIBR</name>
<keyword evidence="2" id="KW-1185">Reference proteome</keyword>
<dbReference type="Gene3D" id="3.30.530.20">
    <property type="match status" value="1"/>
</dbReference>
<dbReference type="RefSeq" id="WP_073603197.1">
    <property type="nucleotide sequence ID" value="NZ_FQXZ01000014.1"/>
</dbReference>
<organism evidence="1 2">
    <name type="scientific">Vibrio aerogenes CECT 7868</name>
    <dbReference type="NCBI Taxonomy" id="1216006"/>
    <lineage>
        <taxon>Bacteria</taxon>
        <taxon>Pseudomonadati</taxon>
        <taxon>Pseudomonadota</taxon>
        <taxon>Gammaproteobacteria</taxon>
        <taxon>Vibrionales</taxon>
        <taxon>Vibrionaceae</taxon>
        <taxon>Vibrio</taxon>
    </lineage>
</organism>
<reference evidence="1 2" key="1">
    <citation type="submission" date="2016-11" db="EMBL/GenBank/DDBJ databases">
        <authorList>
            <person name="Jaros S."/>
            <person name="Januszkiewicz K."/>
            <person name="Wedrychowicz H."/>
        </authorList>
    </citation>
    <scope>NUCLEOTIDE SEQUENCE [LARGE SCALE GENOMIC DNA]</scope>
    <source>
        <strain evidence="1 2">CECT 7868</strain>
    </source>
</reference>
<dbReference type="SUPFAM" id="SSF55961">
    <property type="entry name" value="Bet v1-like"/>
    <property type="match status" value="1"/>
</dbReference>
<evidence type="ECO:0000313" key="2">
    <source>
        <dbReference type="Proteomes" id="UP000184608"/>
    </source>
</evidence>
<evidence type="ECO:0008006" key="3">
    <source>
        <dbReference type="Google" id="ProtNLM"/>
    </source>
</evidence>
<dbReference type="Proteomes" id="UP000184608">
    <property type="component" value="Unassembled WGS sequence"/>
</dbReference>
<sequence length="133" mass="14451">MLYDVKHIGLNVPFAQAFSYIADPLTLPEWTNAFARTDSDGHATLATPEGEVEIFLEVIADPDAGTVDWKMYFPDDSVGTAYSRLVALTGETCAYSFTLTPPPVPLEALEGALSAQSEILAQELKTLKTRLEA</sequence>